<dbReference type="Pfam" id="PF00467">
    <property type="entry name" value="KOW"/>
    <property type="match status" value="1"/>
</dbReference>
<dbReference type="InterPro" id="IPR043425">
    <property type="entry name" value="NusG-like"/>
</dbReference>
<sequence>MVDIVTEQNQDLRWYILHTYSGQEERVKKNLELRIQSLDMQDRIYQVIIPTEEEIAFKDGKRKSERKKVFPGYILVQMKMDDESWYAVRNTPGVTGFVSTEDEQDKRPQPIALEPKEVEAILSQIESGTPKIAVGLKAGDMVRIKEGPFADFMGSVSEVDLDKARIRVLVTFFGRETPVELDFLQVEKV</sequence>
<feature type="domain" description="NusG-like N-terminal" evidence="5">
    <location>
        <begin position="11"/>
        <end position="125"/>
    </location>
</feature>
<dbReference type="Gene3D" id="2.30.30.30">
    <property type="match status" value="1"/>
</dbReference>
<proteinExistence type="inferred from homology"/>
<dbReference type="InterPro" id="IPR008991">
    <property type="entry name" value="Translation_prot_SH3-like_sf"/>
</dbReference>
<dbReference type="FunFam" id="3.30.70.940:FF:000002">
    <property type="entry name" value="Transcription termination/antitermination protein NusG"/>
    <property type="match status" value="1"/>
</dbReference>
<keyword evidence="4" id="KW-0804">Transcription</keyword>
<evidence type="ECO:0000313" key="7">
    <source>
        <dbReference type="EMBL" id="SVA26946.1"/>
    </source>
</evidence>
<dbReference type="InterPro" id="IPR047050">
    <property type="entry name" value="NGN"/>
</dbReference>
<accession>A0A381UFE1</accession>
<dbReference type="GO" id="GO:0031564">
    <property type="term" value="P:transcription antitermination"/>
    <property type="evidence" value="ECO:0007669"/>
    <property type="project" value="UniProtKB-KW"/>
</dbReference>
<evidence type="ECO:0000256" key="1">
    <source>
        <dbReference type="ARBA" id="ARBA00022472"/>
    </source>
</evidence>
<reference evidence="7" key="1">
    <citation type="submission" date="2018-05" db="EMBL/GenBank/DDBJ databases">
        <authorList>
            <person name="Lanie J.A."/>
            <person name="Ng W.-L."/>
            <person name="Kazmierczak K.M."/>
            <person name="Andrzejewski T.M."/>
            <person name="Davidsen T.M."/>
            <person name="Wayne K.J."/>
            <person name="Tettelin H."/>
            <person name="Glass J.I."/>
            <person name="Rusch D."/>
            <person name="Podicherti R."/>
            <person name="Tsui H.-C.T."/>
            <person name="Winkler M.E."/>
        </authorList>
    </citation>
    <scope>NUCLEOTIDE SEQUENCE</scope>
</reference>
<dbReference type="CDD" id="cd06091">
    <property type="entry name" value="KOW_NusG"/>
    <property type="match status" value="1"/>
</dbReference>
<dbReference type="GO" id="GO:0032784">
    <property type="term" value="P:regulation of DNA-templated transcription elongation"/>
    <property type="evidence" value="ECO:0007669"/>
    <property type="project" value="InterPro"/>
</dbReference>
<keyword evidence="2" id="KW-0889">Transcription antitermination</keyword>
<dbReference type="CDD" id="cd09891">
    <property type="entry name" value="NGN_Bact_1"/>
    <property type="match status" value="1"/>
</dbReference>
<dbReference type="Pfam" id="PF02357">
    <property type="entry name" value="NusG"/>
    <property type="match status" value="1"/>
</dbReference>
<dbReference type="InterPro" id="IPR006645">
    <property type="entry name" value="NGN-like_dom"/>
</dbReference>
<evidence type="ECO:0000256" key="3">
    <source>
        <dbReference type="ARBA" id="ARBA00023015"/>
    </source>
</evidence>
<dbReference type="PANTHER" id="PTHR30265:SF2">
    <property type="entry name" value="TRANSCRIPTION TERMINATION_ANTITERMINATION PROTEIN NUSG"/>
    <property type="match status" value="1"/>
</dbReference>
<evidence type="ECO:0000256" key="2">
    <source>
        <dbReference type="ARBA" id="ARBA00022814"/>
    </source>
</evidence>
<dbReference type="AlphaFoldDB" id="A0A381UFE1"/>
<dbReference type="InterPro" id="IPR036735">
    <property type="entry name" value="NGN_dom_sf"/>
</dbReference>
<dbReference type="GO" id="GO:0006353">
    <property type="term" value="P:DNA-templated transcription termination"/>
    <property type="evidence" value="ECO:0007669"/>
    <property type="project" value="UniProtKB-KW"/>
</dbReference>
<dbReference type="InterPro" id="IPR005824">
    <property type="entry name" value="KOW"/>
</dbReference>
<dbReference type="GO" id="GO:0005829">
    <property type="term" value="C:cytosol"/>
    <property type="evidence" value="ECO:0007669"/>
    <property type="project" value="TreeGrafter"/>
</dbReference>
<dbReference type="InterPro" id="IPR014722">
    <property type="entry name" value="Rib_uL2_dom2"/>
</dbReference>
<keyword evidence="1" id="KW-0806">Transcription termination</keyword>
<dbReference type="SMART" id="SM00739">
    <property type="entry name" value="KOW"/>
    <property type="match status" value="1"/>
</dbReference>
<dbReference type="HAMAP" id="MF_00948">
    <property type="entry name" value="NusG"/>
    <property type="match status" value="1"/>
</dbReference>
<dbReference type="InterPro" id="IPR001062">
    <property type="entry name" value="Transcrpt_antiterm_NusG"/>
</dbReference>
<protein>
    <recommendedName>
        <fullName evidence="8">NusG-like N-terminal domain-containing protein</fullName>
    </recommendedName>
</protein>
<dbReference type="SMART" id="SM00738">
    <property type="entry name" value="NGN"/>
    <property type="match status" value="1"/>
</dbReference>
<dbReference type="Gene3D" id="3.30.70.940">
    <property type="entry name" value="NusG, N-terminal domain"/>
    <property type="match status" value="1"/>
</dbReference>
<evidence type="ECO:0000259" key="5">
    <source>
        <dbReference type="SMART" id="SM00738"/>
    </source>
</evidence>
<dbReference type="PANTHER" id="PTHR30265">
    <property type="entry name" value="RHO-INTERACTING TRANSCRIPTION TERMINATION FACTOR NUSG"/>
    <property type="match status" value="1"/>
</dbReference>
<dbReference type="SUPFAM" id="SSF50104">
    <property type="entry name" value="Translation proteins SH3-like domain"/>
    <property type="match status" value="1"/>
</dbReference>
<feature type="domain" description="KOW" evidence="6">
    <location>
        <begin position="135"/>
        <end position="162"/>
    </location>
</feature>
<dbReference type="GO" id="GO:0006354">
    <property type="term" value="P:DNA-templated transcription elongation"/>
    <property type="evidence" value="ECO:0007669"/>
    <property type="project" value="InterPro"/>
</dbReference>
<evidence type="ECO:0000256" key="4">
    <source>
        <dbReference type="ARBA" id="ARBA00023163"/>
    </source>
</evidence>
<dbReference type="SUPFAM" id="SSF82679">
    <property type="entry name" value="N-utilization substance G protein NusG, N-terminal domain"/>
    <property type="match status" value="1"/>
</dbReference>
<organism evidence="7">
    <name type="scientific">marine metagenome</name>
    <dbReference type="NCBI Taxonomy" id="408172"/>
    <lineage>
        <taxon>unclassified sequences</taxon>
        <taxon>metagenomes</taxon>
        <taxon>ecological metagenomes</taxon>
    </lineage>
</organism>
<dbReference type="PRINTS" id="PR00338">
    <property type="entry name" value="NUSGTNSCPFCT"/>
</dbReference>
<dbReference type="FunFam" id="2.30.30.30:FF:000002">
    <property type="entry name" value="Transcription termination/antitermination factor NusG"/>
    <property type="match status" value="1"/>
</dbReference>
<evidence type="ECO:0008006" key="8">
    <source>
        <dbReference type="Google" id="ProtNLM"/>
    </source>
</evidence>
<name>A0A381UFE1_9ZZZZ</name>
<keyword evidence="3" id="KW-0805">Transcription regulation</keyword>
<gene>
    <name evidence="7" type="ORF">METZ01_LOCUS79800</name>
</gene>
<dbReference type="NCBIfam" id="TIGR00922">
    <property type="entry name" value="nusG"/>
    <property type="match status" value="1"/>
</dbReference>
<dbReference type="EMBL" id="UINC01006340">
    <property type="protein sequence ID" value="SVA26946.1"/>
    <property type="molecule type" value="Genomic_DNA"/>
</dbReference>
<evidence type="ECO:0000259" key="6">
    <source>
        <dbReference type="SMART" id="SM00739"/>
    </source>
</evidence>